<reference evidence="3" key="1">
    <citation type="journal article" date="2019" name="Int. J. Syst. Evol. Microbiol.">
        <title>The Global Catalogue of Microorganisms (GCM) 10K type strain sequencing project: providing services to taxonomists for standard genome sequencing and annotation.</title>
        <authorList>
            <consortium name="The Broad Institute Genomics Platform"/>
            <consortium name="The Broad Institute Genome Sequencing Center for Infectious Disease"/>
            <person name="Wu L."/>
            <person name="Ma J."/>
        </authorList>
    </citation>
    <scope>NUCLEOTIDE SEQUENCE [LARGE SCALE GENOMIC DNA]</scope>
    <source>
        <strain evidence="3">CCM 7756</strain>
    </source>
</reference>
<organism evidence="2 3">
    <name type="scientific">Salinicoccus sesuvii</name>
    <dbReference type="NCBI Taxonomy" id="868281"/>
    <lineage>
        <taxon>Bacteria</taxon>
        <taxon>Bacillati</taxon>
        <taxon>Bacillota</taxon>
        <taxon>Bacilli</taxon>
        <taxon>Bacillales</taxon>
        <taxon>Staphylococcaceae</taxon>
        <taxon>Salinicoccus</taxon>
    </lineage>
</organism>
<keyword evidence="1" id="KW-1133">Transmembrane helix</keyword>
<evidence type="ECO:0000313" key="3">
    <source>
        <dbReference type="Proteomes" id="UP001595637"/>
    </source>
</evidence>
<protein>
    <submittedName>
        <fullName evidence="2">Uncharacterized protein</fullName>
    </submittedName>
</protein>
<dbReference type="EMBL" id="JBHRVQ010000001">
    <property type="protein sequence ID" value="MFC3388559.1"/>
    <property type="molecule type" value="Genomic_DNA"/>
</dbReference>
<dbReference type="RefSeq" id="WP_380654218.1">
    <property type="nucleotide sequence ID" value="NZ_JBHRVQ010000001.1"/>
</dbReference>
<keyword evidence="1" id="KW-0812">Transmembrane</keyword>
<name>A0ABV7N4N9_9STAP</name>
<dbReference type="Proteomes" id="UP001595637">
    <property type="component" value="Unassembled WGS sequence"/>
</dbReference>
<gene>
    <name evidence="2" type="ORF">ACFOEO_08255</name>
</gene>
<keyword evidence="1" id="KW-0472">Membrane</keyword>
<accession>A0ABV7N4N9</accession>
<feature type="transmembrane region" description="Helical" evidence="1">
    <location>
        <begin position="76"/>
        <end position="94"/>
    </location>
</feature>
<evidence type="ECO:0000256" key="1">
    <source>
        <dbReference type="SAM" id="Phobius"/>
    </source>
</evidence>
<sequence length="139" mass="15761">MTVKILRRTSWAGSLMPINIMLDGTKVSAVETKEEVEIEVPSNEMTLHATQYGISSNKVLVDDGDILVIKTSVTSHIIMCAFFFLLIITSIFSNIVLENIWLYIGIVLTLLLLMLSLDQYSLEIIDKTEWKRNADRLIK</sequence>
<keyword evidence="3" id="KW-1185">Reference proteome</keyword>
<comment type="caution">
    <text evidence="2">The sequence shown here is derived from an EMBL/GenBank/DDBJ whole genome shotgun (WGS) entry which is preliminary data.</text>
</comment>
<proteinExistence type="predicted"/>
<feature type="transmembrane region" description="Helical" evidence="1">
    <location>
        <begin position="100"/>
        <end position="117"/>
    </location>
</feature>
<evidence type="ECO:0000313" key="2">
    <source>
        <dbReference type="EMBL" id="MFC3388559.1"/>
    </source>
</evidence>